<evidence type="ECO:0000259" key="9">
    <source>
        <dbReference type="SMART" id="SM00813"/>
    </source>
</evidence>
<gene>
    <name evidence="10" type="ORF">AWN73_13385</name>
</gene>
<evidence type="ECO:0000256" key="2">
    <source>
        <dbReference type="ARBA" id="ARBA00004881"/>
    </source>
</evidence>
<comment type="similarity">
    <text evidence="3">Belongs to the glycosyl hydrolase 51 family.</text>
</comment>
<accession>A0A0A6Q156</accession>
<reference evidence="10 11" key="1">
    <citation type="submission" date="2016-01" db="EMBL/GenBank/DDBJ databases">
        <title>Characterization of the Clostridium difficile lineages that are prevalent in Hong Kong and China.</title>
        <authorList>
            <person name="Kwok J.S.-L."/>
            <person name="Lam W.-Y."/>
            <person name="Ip M."/>
            <person name="Chan T.-F."/>
            <person name="Hawkey P.M."/>
            <person name="Tsui S.K.-W."/>
        </authorList>
    </citation>
    <scope>NUCLEOTIDE SEQUENCE [LARGE SCALE GENOMIC DNA]</scope>
    <source>
        <strain evidence="10 11">300064</strain>
    </source>
</reference>
<dbReference type="GO" id="GO:0000272">
    <property type="term" value="P:polysaccharide catabolic process"/>
    <property type="evidence" value="ECO:0007669"/>
    <property type="project" value="TreeGrafter"/>
</dbReference>
<organism evidence="10 11">
    <name type="scientific">Clostridium butyricum</name>
    <dbReference type="NCBI Taxonomy" id="1492"/>
    <lineage>
        <taxon>Bacteria</taxon>
        <taxon>Bacillati</taxon>
        <taxon>Bacillota</taxon>
        <taxon>Clostridia</taxon>
        <taxon>Eubacteriales</taxon>
        <taxon>Clostridiaceae</taxon>
        <taxon>Clostridium</taxon>
    </lineage>
</organism>
<comment type="caution">
    <text evidence="10">The sequence shown here is derived from an EMBL/GenBank/DDBJ whole genome shotgun (WGS) entry which is preliminary data.</text>
</comment>
<keyword evidence="6" id="KW-0378">Hydrolase</keyword>
<dbReference type="InterPro" id="IPR055235">
    <property type="entry name" value="ASD1_cat"/>
</dbReference>
<dbReference type="PANTHER" id="PTHR43576:SF2">
    <property type="entry name" value="INTRACELLULAR EXO-ALPHA-L-ARABINOFURANOSIDASE 2"/>
    <property type="match status" value="1"/>
</dbReference>
<dbReference type="SUPFAM" id="SSF51011">
    <property type="entry name" value="Glycosyl hydrolase domain"/>
    <property type="match status" value="1"/>
</dbReference>
<evidence type="ECO:0000256" key="7">
    <source>
        <dbReference type="ARBA" id="ARBA00023277"/>
    </source>
</evidence>
<evidence type="ECO:0000256" key="6">
    <source>
        <dbReference type="ARBA" id="ARBA00022801"/>
    </source>
</evidence>
<keyword evidence="7" id="KW-0119">Carbohydrate metabolism</keyword>
<dbReference type="SUPFAM" id="SSF51445">
    <property type="entry name" value="(Trans)glycosidases"/>
    <property type="match status" value="1"/>
</dbReference>
<evidence type="ECO:0000256" key="5">
    <source>
        <dbReference type="ARBA" id="ARBA00012670"/>
    </source>
</evidence>
<comment type="pathway">
    <text evidence="2">Glycan metabolism.</text>
</comment>
<evidence type="ECO:0000256" key="1">
    <source>
        <dbReference type="ARBA" id="ARBA00001462"/>
    </source>
</evidence>
<evidence type="ECO:0000313" key="11">
    <source>
        <dbReference type="Proteomes" id="UP000238081"/>
    </source>
</evidence>
<dbReference type="Proteomes" id="UP000238081">
    <property type="component" value="Unassembled WGS sequence"/>
</dbReference>
<name>A0A0A6Q156_CLOBU</name>
<evidence type="ECO:0000256" key="8">
    <source>
        <dbReference type="ARBA" id="ARBA00023295"/>
    </source>
</evidence>
<keyword evidence="8" id="KW-0326">Glycosidase</keyword>
<dbReference type="InterPro" id="IPR010720">
    <property type="entry name" value="Alpha-L-AF_C"/>
</dbReference>
<dbReference type="Pfam" id="PF06964">
    <property type="entry name" value="Alpha-L-AF_C"/>
    <property type="match status" value="1"/>
</dbReference>
<feature type="domain" description="Alpha-L-arabinofuranosidase C-terminal" evidence="9">
    <location>
        <begin position="294"/>
        <end position="484"/>
    </location>
</feature>
<dbReference type="InterPro" id="IPR017853">
    <property type="entry name" value="GH"/>
</dbReference>
<dbReference type="Pfam" id="PF22848">
    <property type="entry name" value="ASD1_dom"/>
    <property type="match status" value="1"/>
</dbReference>
<dbReference type="Gene3D" id="3.20.20.80">
    <property type="entry name" value="Glycosidases"/>
    <property type="match status" value="1"/>
</dbReference>
<dbReference type="GO" id="GO:0046556">
    <property type="term" value="F:alpha-L-arabinofuranosidase activity"/>
    <property type="evidence" value="ECO:0007669"/>
    <property type="project" value="UniProtKB-EC"/>
</dbReference>
<evidence type="ECO:0000313" key="10">
    <source>
        <dbReference type="EMBL" id="PPV14865.1"/>
    </source>
</evidence>
<dbReference type="EC" id="3.2.1.55" evidence="5"/>
<dbReference type="InterPro" id="IPR013780">
    <property type="entry name" value="Glyco_hydro_b"/>
</dbReference>
<dbReference type="EMBL" id="LRDH01000105">
    <property type="protein sequence ID" value="PPV14865.1"/>
    <property type="molecule type" value="Genomic_DNA"/>
</dbReference>
<evidence type="ECO:0000256" key="3">
    <source>
        <dbReference type="ARBA" id="ARBA00007186"/>
    </source>
</evidence>
<dbReference type="AlphaFoldDB" id="A0A0A6Q156"/>
<dbReference type="Gene3D" id="2.60.40.1180">
    <property type="entry name" value="Golgi alpha-mannosidase II"/>
    <property type="match status" value="1"/>
</dbReference>
<sequence length="491" mass="56220">MSKLVINTHNKKGKINKEIYGHFSEHLGRCIYEGIYVGDNSNIPNVNGMRKDVVEALKEIKIPVLRWPGGCFADEYHWKDGIGAKENRKKMVNTHWGGVVEDNSFGTHEFMELCRQLECEPYINGNVGSGTVQEISEWVEYLTFDGISPMAELRKKNGQTEPWKVKYFGVGNENWGCGGNMTPEFYGNMYRRYQTYCRNYGDNKLYKIACGPNVDDYNWTEGVMKVAGNFMDAITLHYYTHPGGWLNKGPATGFDEKTWYISINKTLYMEKLIERHIDIMNKYDPEKRVDLIVDEWGGWYDVEPGTNPGFLYQQNTMRDALIAGINLNIFNKHCDRVKMANLAQVVNVLQSVILTEGEKMILTPTYHVFNMYKNHQESTLVESYLETEMIGIEEESKVPNLHESVSVDSQGRINITINNISLKDSYNIEGTIVDRKVKSVKACVLSNDMNAHNTFDSPEVVKPQEFKEFKITEKGIDFTIPPCSVISFIVE</sequence>
<dbReference type="SMART" id="SM00813">
    <property type="entry name" value="Alpha-L-AF_C"/>
    <property type="match status" value="1"/>
</dbReference>
<protein>
    <recommendedName>
        <fullName evidence="5">non-reducing end alpha-L-arabinofuranosidase</fullName>
        <ecNumber evidence="5">3.2.1.55</ecNumber>
    </recommendedName>
</protein>
<comment type="catalytic activity">
    <reaction evidence="1">
        <text>Hydrolysis of terminal non-reducing alpha-L-arabinofuranoside residues in alpha-L-arabinosides.</text>
        <dbReference type="EC" id="3.2.1.55"/>
    </reaction>
</comment>
<dbReference type="GO" id="GO:0046373">
    <property type="term" value="P:L-arabinose metabolic process"/>
    <property type="evidence" value="ECO:0007669"/>
    <property type="project" value="InterPro"/>
</dbReference>
<dbReference type="PANTHER" id="PTHR43576">
    <property type="entry name" value="ALPHA-L-ARABINOFURANOSIDASE C-RELATED"/>
    <property type="match status" value="1"/>
</dbReference>
<dbReference type="RefSeq" id="WP_043662386.1">
    <property type="nucleotide sequence ID" value="NZ_CP191154.1"/>
</dbReference>
<comment type="subunit">
    <text evidence="4">Homohexamer; trimer of dimers.</text>
</comment>
<evidence type="ECO:0000256" key="4">
    <source>
        <dbReference type="ARBA" id="ARBA00011165"/>
    </source>
</evidence>
<proteinExistence type="inferred from homology"/>